<keyword evidence="4" id="KW-0560">Oxidoreductase</keyword>
<organism evidence="7 8">
    <name type="scientific">Verruconis gallopava</name>
    <dbReference type="NCBI Taxonomy" id="253628"/>
    <lineage>
        <taxon>Eukaryota</taxon>
        <taxon>Fungi</taxon>
        <taxon>Dikarya</taxon>
        <taxon>Ascomycota</taxon>
        <taxon>Pezizomycotina</taxon>
        <taxon>Dothideomycetes</taxon>
        <taxon>Pleosporomycetidae</taxon>
        <taxon>Venturiales</taxon>
        <taxon>Sympoventuriaceae</taxon>
        <taxon>Verruconis</taxon>
    </lineage>
</organism>
<dbReference type="PRINTS" id="PR00368">
    <property type="entry name" value="FADPNR"/>
</dbReference>
<keyword evidence="2" id="KW-0285">Flavoprotein</keyword>
<protein>
    <recommendedName>
        <fullName evidence="6">FAD/NAD(P)-binding domain-containing protein</fullName>
    </recommendedName>
</protein>
<dbReference type="InterPro" id="IPR023753">
    <property type="entry name" value="FAD/NAD-binding_dom"/>
</dbReference>
<evidence type="ECO:0000259" key="6">
    <source>
        <dbReference type="Pfam" id="PF07992"/>
    </source>
</evidence>
<dbReference type="GeneID" id="27308178"/>
<dbReference type="SUPFAM" id="SSF51905">
    <property type="entry name" value="FAD/NAD(P)-binding domain"/>
    <property type="match status" value="1"/>
</dbReference>
<dbReference type="GO" id="GO:0004174">
    <property type="term" value="F:electron-transferring-flavoprotein dehydrogenase activity"/>
    <property type="evidence" value="ECO:0007669"/>
    <property type="project" value="TreeGrafter"/>
</dbReference>
<dbReference type="Pfam" id="PF07992">
    <property type="entry name" value="Pyr_redox_2"/>
    <property type="match status" value="1"/>
</dbReference>
<dbReference type="OrthoDB" id="202203at2759"/>
<dbReference type="STRING" id="253628.A0A0D2ARG5"/>
<evidence type="ECO:0000256" key="1">
    <source>
        <dbReference type="ARBA" id="ARBA00006442"/>
    </source>
</evidence>
<dbReference type="Proteomes" id="UP000053259">
    <property type="component" value="Unassembled WGS sequence"/>
</dbReference>
<dbReference type="InterPro" id="IPR036188">
    <property type="entry name" value="FAD/NAD-bd_sf"/>
</dbReference>
<dbReference type="PRINTS" id="PR00411">
    <property type="entry name" value="PNDRDTASEI"/>
</dbReference>
<keyword evidence="8" id="KW-1185">Reference proteome</keyword>
<feature type="region of interest" description="Disordered" evidence="5">
    <location>
        <begin position="1"/>
        <end position="24"/>
    </location>
</feature>
<dbReference type="Gene3D" id="3.50.50.100">
    <property type="match status" value="1"/>
</dbReference>
<dbReference type="VEuPathDB" id="FungiDB:PV09_00205"/>
<keyword evidence="3" id="KW-0274">FAD</keyword>
<evidence type="ECO:0000313" key="8">
    <source>
        <dbReference type="Proteomes" id="UP000053259"/>
    </source>
</evidence>
<accession>A0A0D2ARG5</accession>
<feature type="domain" description="FAD/NAD(P)-binding" evidence="6">
    <location>
        <begin position="47"/>
        <end position="356"/>
    </location>
</feature>
<name>A0A0D2ARG5_9PEZI</name>
<proteinExistence type="inferred from homology"/>
<feature type="compositionally biased region" description="Low complexity" evidence="5">
    <location>
        <begin position="14"/>
        <end position="24"/>
    </location>
</feature>
<dbReference type="EMBL" id="KN847529">
    <property type="protein sequence ID" value="KIW09288.1"/>
    <property type="molecule type" value="Genomic_DNA"/>
</dbReference>
<dbReference type="PANTHER" id="PTHR43735:SF3">
    <property type="entry name" value="FERROPTOSIS SUPPRESSOR PROTEIN 1"/>
    <property type="match status" value="1"/>
</dbReference>
<evidence type="ECO:0000313" key="7">
    <source>
        <dbReference type="EMBL" id="KIW09288.1"/>
    </source>
</evidence>
<dbReference type="FunCoup" id="A0A0D2ARG5">
    <property type="interactions" value="390"/>
</dbReference>
<dbReference type="HOGENOM" id="CLU_019845_6_2_1"/>
<dbReference type="PANTHER" id="PTHR43735">
    <property type="entry name" value="APOPTOSIS-INDUCING FACTOR 1"/>
    <property type="match status" value="1"/>
</dbReference>
<sequence length="454" mass="47584">MATTEATAPPPTAPDAAAAPAAPAASETPAVAEVPAAAAAPAAHSKTILILGASYGGLSSAHYFLKHILPTLPNKDAYTVTLVGESSKHYARPATPRAIASHKLMPPEKIFYDIESGFKKYPAGQFTFIQGTATAMDEAARTVTVTTVNNETQIITYHALIIATGTRTASPIMGLHGDYKLTEDAQKAFQAALPNVKSIVIAGGGPAAVETAGELAELLNGKPSLFSAVKKKVDITIITNESKLLPALRPGIAAQAANLLQKFGVEIIYNTKVESVSPETAGISTIMEKATLKLSNGESKEADLYLPATGVTPNTKFVPTALLNEKGFVLANPETLRVDAAGPLVYTVGDVASYARWGIMDIFSAIPVVMSNLKRDLSAPEGEKPTGKDRPYKANMKETQLVPIGTSKGVGAVFGIKLPGFAVNMIKGKDYFTSKVGGIVDGSHWAKESKWNGA</sequence>
<evidence type="ECO:0000256" key="5">
    <source>
        <dbReference type="SAM" id="MobiDB-lite"/>
    </source>
</evidence>
<evidence type="ECO:0000256" key="4">
    <source>
        <dbReference type="ARBA" id="ARBA00023002"/>
    </source>
</evidence>
<dbReference type="AlphaFoldDB" id="A0A0D2ARG5"/>
<dbReference type="RefSeq" id="XP_016219157.1">
    <property type="nucleotide sequence ID" value="XM_016352900.1"/>
</dbReference>
<dbReference type="GO" id="GO:0005737">
    <property type="term" value="C:cytoplasm"/>
    <property type="evidence" value="ECO:0007669"/>
    <property type="project" value="TreeGrafter"/>
</dbReference>
<evidence type="ECO:0000256" key="2">
    <source>
        <dbReference type="ARBA" id="ARBA00022630"/>
    </source>
</evidence>
<evidence type="ECO:0000256" key="3">
    <source>
        <dbReference type="ARBA" id="ARBA00022827"/>
    </source>
</evidence>
<gene>
    <name evidence="7" type="ORF">PV09_00205</name>
</gene>
<reference evidence="7 8" key="1">
    <citation type="submission" date="2015-01" db="EMBL/GenBank/DDBJ databases">
        <title>The Genome Sequence of Ochroconis gallopava CBS43764.</title>
        <authorList>
            <consortium name="The Broad Institute Genomics Platform"/>
            <person name="Cuomo C."/>
            <person name="de Hoog S."/>
            <person name="Gorbushina A."/>
            <person name="Stielow B."/>
            <person name="Teixiera M."/>
            <person name="Abouelleil A."/>
            <person name="Chapman S.B."/>
            <person name="Priest M."/>
            <person name="Young S.K."/>
            <person name="Wortman J."/>
            <person name="Nusbaum C."/>
            <person name="Birren B."/>
        </authorList>
    </citation>
    <scope>NUCLEOTIDE SEQUENCE [LARGE SCALE GENOMIC DNA]</scope>
    <source>
        <strain evidence="7 8">CBS 43764</strain>
    </source>
</reference>
<dbReference type="InParanoid" id="A0A0D2ARG5"/>
<comment type="similarity">
    <text evidence="1">Belongs to the FAD-dependent oxidoreductase family.</text>
</comment>
<dbReference type="GO" id="GO:0050660">
    <property type="term" value="F:flavin adenine dinucleotide binding"/>
    <property type="evidence" value="ECO:0007669"/>
    <property type="project" value="TreeGrafter"/>
</dbReference>